<reference evidence="3" key="1">
    <citation type="journal article" date="2015" name="Nature">
        <title>Complex archaea that bridge the gap between prokaryotes and eukaryotes.</title>
        <authorList>
            <person name="Spang A."/>
            <person name="Saw J.H."/>
            <person name="Jorgensen S.L."/>
            <person name="Zaremba-Niedzwiedzka K."/>
            <person name="Martijn J."/>
            <person name="Lind A.E."/>
            <person name="van Eijk R."/>
            <person name="Schleper C."/>
            <person name="Guy L."/>
            <person name="Ettema T.J."/>
        </authorList>
    </citation>
    <scope>NUCLEOTIDE SEQUENCE</scope>
</reference>
<dbReference type="InterPro" id="IPR003115">
    <property type="entry name" value="ParB_N"/>
</dbReference>
<dbReference type="SUPFAM" id="SSF110849">
    <property type="entry name" value="ParB/Sulfiredoxin"/>
    <property type="match status" value="1"/>
</dbReference>
<dbReference type="InterPro" id="IPR036086">
    <property type="entry name" value="ParB/Sulfiredoxin_sf"/>
</dbReference>
<dbReference type="Gene3D" id="3.90.1530.10">
    <property type="entry name" value="Conserved hypothetical protein from pyrococcus furiosus pfu- 392566-001, ParB domain"/>
    <property type="match status" value="1"/>
</dbReference>
<evidence type="ECO:0000313" key="3">
    <source>
        <dbReference type="EMBL" id="KKL99989.1"/>
    </source>
</evidence>
<evidence type="ECO:0000256" key="1">
    <source>
        <dbReference type="SAM" id="MobiDB-lite"/>
    </source>
</evidence>
<sequence>MSTKAFEVKEIKANPFRDLHLYPLDDEKIIVLRESIRTTGFWDNVVARINAKGNPELAYGHHRLKAVEQECGADYIVNLIIRDLSDTQMLQMMARENMEDWGTSFLVVLDTIRVTVKAFAEGRVKFDPVPEGTNKKFIRAAPSFLVGAGGIPRASYIAQTLGAFLGWTEKDGKSTERLRHGLNALELEERDCLSATNFDSLGKDQGYQLTTQTKKTYDRYAAKAKNADKEAVKAQKSGDPRLAASQTKLAANTRAQGVRAAQKVADTISDEIEHHTLDKSISARAAELDKPRNDAPPPDINRVIRDLARGINKFLAEGDKKLENFQALSGFFGDADFIDVEGLHVSLLDLSSRAHELAELINIKEHEGYGGTEADHSRGSERRGLVVVQ</sequence>
<proteinExistence type="predicted"/>
<feature type="region of interest" description="Disordered" evidence="1">
    <location>
        <begin position="369"/>
        <end position="389"/>
    </location>
</feature>
<evidence type="ECO:0000259" key="2">
    <source>
        <dbReference type="Pfam" id="PF02195"/>
    </source>
</evidence>
<dbReference type="Pfam" id="PF02195">
    <property type="entry name" value="ParB_N"/>
    <property type="match status" value="1"/>
</dbReference>
<organism evidence="3">
    <name type="scientific">marine sediment metagenome</name>
    <dbReference type="NCBI Taxonomy" id="412755"/>
    <lineage>
        <taxon>unclassified sequences</taxon>
        <taxon>metagenomes</taxon>
        <taxon>ecological metagenomes</taxon>
    </lineage>
</organism>
<gene>
    <name evidence="3" type="ORF">LCGC14_1808880</name>
</gene>
<comment type="caution">
    <text evidence="3">The sequence shown here is derived from an EMBL/GenBank/DDBJ whole genome shotgun (WGS) entry which is preliminary data.</text>
</comment>
<feature type="domain" description="ParB-like N-terminal" evidence="2">
    <location>
        <begin position="6"/>
        <end position="98"/>
    </location>
</feature>
<accession>A0A0F9GM68</accession>
<dbReference type="EMBL" id="LAZR01017537">
    <property type="protein sequence ID" value="KKL99989.1"/>
    <property type="molecule type" value="Genomic_DNA"/>
</dbReference>
<name>A0A0F9GM68_9ZZZZ</name>
<dbReference type="AlphaFoldDB" id="A0A0F9GM68"/>
<protein>
    <recommendedName>
        <fullName evidence="2">ParB-like N-terminal domain-containing protein</fullName>
    </recommendedName>
</protein>